<dbReference type="AlphaFoldDB" id="A0A518RBP6"/>
<evidence type="ECO:0000313" key="2">
    <source>
        <dbReference type="EMBL" id="QDX24868.1"/>
    </source>
</evidence>
<organism evidence="2 3">
    <name type="scientific">Sphingomonas suaedae</name>
    <dbReference type="NCBI Taxonomy" id="2599297"/>
    <lineage>
        <taxon>Bacteria</taxon>
        <taxon>Pseudomonadati</taxon>
        <taxon>Pseudomonadota</taxon>
        <taxon>Alphaproteobacteria</taxon>
        <taxon>Sphingomonadales</taxon>
        <taxon>Sphingomonadaceae</taxon>
        <taxon>Sphingomonas</taxon>
    </lineage>
</organism>
<protein>
    <recommendedName>
        <fullName evidence="4">DUF4398 domain-containing protein</fullName>
    </recommendedName>
</protein>
<dbReference type="EMBL" id="CP042239">
    <property type="protein sequence ID" value="QDX24868.1"/>
    <property type="molecule type" value="Genomic_DNA"/>
</dbReference>
<feature type="chain" id="PRO_5021939586" description="DUF4398 domain-containing protein" evidence="1">
    <location>
        <begin position="20"/>
        <end position="163"/>
    </location>
</feature>
<evidence type="ECO:0000313" key="3">
    <source>
        <dbReference type="Proteomes" id="UP000318055"/>
    </source>
</evidence>
<proteinExistence type="predicted"/>
<dbReference type="KEGG" id="ssua:FPZ54_01690"/>
<accession>A0A518RBP6</accession>
<keyword evidence="1" id="KW-0732">Signal</keyword>
<dbReference type="Proteomes" id="UP000318055">
    <property type="component" value="Chromosome"/>
</dbReference>
<dbReference type="PROSITE" id="PS51257">
    <property type="entry name" value="PROKAR_LIPOPROTEIN"/>
    <property type="match status" value="1"/>
</dbReference>
<evidence type="ECO:0008006" key="4">
    <source>
        <dbReference type="Google" id="ProtNLM"/>
    </source>
</evidence>
<evidence type="ECO:0000256" key="1">
    <source>
        <dbReference type="SAM" id="SignalP"/>
    </source>
</evidence>
<keyword evidence="3" id="KW-1185">Reference proteome</keyword>
<reference evidence="2 3" key="1">
    <citation type="submission" date="2019-07" db="EMBL/GenBank/DDBJ databases">
        <title>Sphingomonas alkalisoli sp. nov., isolated from rhizosphere soil of Suaedae salsa.</title>
        <authorList>
            <person name="Zhang H."/>
            <person name="Xu L."/>
            <person name="Zhang J.-X."/>
            <person name="Sun J.-Q."/>
        </authorList>
    </citation>
    <scope>NUCLEOTIDE SEQUENCE [LARGE SCALE GENOMIC DNA]</scope>
    <source>
        <strain evidence="2 3">XS-10</strain>
    </source>
</reference>
<dbReference type="OrthoDB" id="7583152at2"/>
<name>A0A518RBP6_9SPHN</name>
<feature type="signal peptide" evidence="1">
    <location>
        <begin position="1"/>
        <end position="19"/>
    </location>
</feature>
<gene>
    <name evidence="2" type="ORF">FPZ54_01690</name>
</gene>
<sequence length="163" mass="17136">MRTLALLALPIALSACSTAGDGYPSLLPRPIEARSDAEPVRPDPVATPEPVLDARIKAQVATAQEIATRFRALALETESRIAVARGVAVGDERWIAAQTALADLDRTRGEMVQIVTDLELTASARIQAGEPAYPALDAAIATLARESAAQAERIAALESALND</sequence>